<dbReference type="Pfam" id="PF00072">
    <property type="entry name" value="Response_reg"/>
    <property type="match status" value="1"/>
</dbReference>
<evidence type="ECO:0000313" key="5">
    <source>
        <dbReference type="Proteomes" id="UP000316167"/>
    </source>
</evidence>
<dbReference type="AlphaFoldDB" id="A0A562SXA6"/>
<dbReference type="InterPro" id="IPR046947">
    <property type="entry name" value="LytR-like"/>
</dbReference>
<dbReference type="SMART" id="SM00850">
    <property type="entry name" value="LytTR"/>
    <property type="match status" value="1"/>
</dbReference>
<dbReference type="SMART" id="SM00448">
    <property type="entry name" value="REC"/>
    <property type="match status" value="1"/>
</dbReference>
<dbReference type="SUPFAM" id="SSF52172">
    <property type="entry name" value="CheY-like"/>
    <property type="match status" value="1"/>
</dbReference>
<reference evidence="4 5" key="1">
    <citation type="journal article" date="2015" name="Stand. Genomic Sci.">
        <title>Genomic Encyclopedia of Bacterial and Archaeal Type Strains, Phase III: the genomes of soil and plant-associated and newly described type strains.</title>
        <authorList>
            <person name="Whitman W.B."/>
            <person name="Woyke T."/>
            <person name="Klenk H.P."/>
            <person name="Zhou Y."/>
            <person name="Lilburn T.G."/>
            <person name="Beck B.J."/>
            <person name="De Vos P."/>
            <person name="Vandamme P."/>
            <person name="Eisen J.A."/>
            <person name="Garrity G."/>
            <person name="Hugenholtz P."/>
            <person name="Kyrpides N.C."/>
        </authorList>
    </citation>
    <scope>NUCLEOTIDE SEQUENCE [LARGE SCALE GENOMIC DNA]</scope>
    <source>
        <strain evidence="4 5">CGMCC 1.7271</strain>
    </source>
</reference>
<dbReference type="PROSITE" id="PS50930">
    <property type="entry name" value="HTH_LYTTR"/>
    <property type="match status" value="1"/>
</dbReference>
<accession>A0A562SXA6</accession>
<feature type="domain" description="Response regulatory" evidence="2">
    <location>
        <begin position="5"/>
        <end position="116"/>
    </location>
</feature>
<evidence type="ECO:0000313" key="4">
    <source>
        <dbReference type="EMBL" id="TWI85793.1"/>
    </source>
</evidence>
<dbReference type="InterPro" id="IPR011006">
    <property type="entry name" value="CheY-like_superfamily"/>
</dbReference>
<sequence length="239" mass="27461">MVRYKCVVIEDEPLAAEILTDYISQIPFLELKQVYSDALTALEFLKSEKADVLFIDIHLPRLNGLDFIKTLSNPPQIILTTAYREYALEGYEHNVVDYLLKPISFSRFLTAVNKLKNNLPVSDIIFSDNKGGTDEKQHIYINVNKRRIKIDLDEILFIESKREYISIVTREKTFLTKFQLSEIEKHLDKGSFIRVHRSFIVAKSKITAFTSADVDIKGMLIPIGRSYKELVLSVLGESI</sequence>
<dbReference type="GO" id="GO:0003677">
    <property type="term" value="F:DNA binding"/>
    <property type="evidence" value="ECO:0007669"/>
    <property type="project" value="InterPro"/>
</dbReference>
<organism evidence="4 5">
    <name type="scientific">Lacibacter cauensis</name>
    <dbReference type="NCBI Taxonomy" id="510947"/>
    <lineage>
        <taxon>Bacteria</taxon>
        <taxon>Pseudomonadati</taxon>
        <taxon>Bacteroidota</taxon>
        <taxon>Chitinophagia</taxon>
        <taxon>Chitinophagales</taxon>
        <taxon>Chitinophagaceae</taxon>
        <taxon>Lacibacter</taxon>
    </lineage>
</organism>
<evidence type="ECO:0000259" key="3">
    <source>
        <dbReference type="PROSITE" id="PS50930"/>
    </source>
</evidence>
<dbReference type="OrthoDB" id="1646880at2"/>
<comment type="caution">
    <text evidence="4">The sequence shown here is derived from an EMBL/GenBank/DDBJ whole genome shotgun (WGS) entry which is preliminary data.</text>
</comment>
<keyword evidence="1" id="KW-0597">Phosphoprotein</keyword>
<dbReference type="InterPro" id="IPR001789">
    <property type="entry name" value="Sig_transdc_resp-reg_receiver"/>
</dbReference>
<protein>
    <submittedName>
        <fullName evidence="4">LytTR family two component transcriptional regulator</fullName>
    </submittedName>
</protein>
<gene>
    <name evidence="4" type="ORF">IQ13_0962</name>
</gene>
<feature type="domain" description="HTH LytTR-type" evidence="3">
    <location>
        <begin position="139"/>
        <end position="206"/>
    </location>
</feature>
<dbReference type="PROSITE" id="PS50110">
    <property type="entry name" value="RESPONSE_REGULATORY"/>
    <property type="match status" value="1"/>
</dbReference>
<evidence type="ECO:0000256" key="1">
    <source>
        <dbReference type="PROSITE-ProRule" id="PRU00169"/>
    </source>
</evidence>
<dbReference type="Pfam" id="PF04397">
    <property type="entry name" value="LytTR"/>
    <property type="match status" value="1"/>
</dbReference>
<dbReference type="Gene3D" id="3.40.50.2300">
    <property type="match status" value="1"/>
</dbReference>
<feature type="modified residue" description="4-aspartylphosphate" evidence="1">
    <location>
        <position position="56"/>
    </location>
</feature>
<dbReference type="EMBL" id="VLLE01000002">
    <property type="protein sequence ID" value="TWI85793.1"/>
    <property type="molecule type" value="Genomic_DNA"/>
</dbReference>
<dbReference type="InterPro" id="IPR007492">
    <property type="entry name" value="LytTR_DNA-bd_dom"/>
</dbReference>
<dbReference type="RefSeq" id="WP_144884892.1">
    <property type="nucleotide sequence ID" value="NZ_VLLE01000002.1"/>
</dbReference>
<keyword evidence="5" id="KW-1185">Reference proteome</keyword>
<dbReference type="GO" id="GO:0000156">
    <property type="term" value="F:phosphorelay response regulator activity"/>
    <property type="evidence" value="ECO:0007669"/>
    <property type="project" value="InterPro"/>
</dbReference>
<dbReference type="Proteomes" id="UP000316167">
    <property type="component" value="Unassembled WGS sequence"/>
</dbReference>
<proteinExistence type="predicted"/>
<dbReference type="PANTHER" id="PTHR37299:SF1">
    <property type="entry name" value="STAGE 0 SPORULATION PROTEIN A HOMOLOG"/>
    <property type="match status" value="1"/>
</dbReference>
<dbReference type="Gene3D" id="2.40.50.1020">
    <property type="entry name" value="LytTr DNA-binding domain"/>
    <property type="match status" value="1"/>
</dbReference>
<name>A0A562SXA6_9BACT</name>
<evidence type="ECO:0000259" key="2">
    <source>
        <dbReference type="PROSITE" id="PS50110"/>
    </source>
</evidence>
<dbReference type="PANTHER" id="PTHR37299">
    <property type="entry name" value="TRANSCRIPTIONAL REGULATOR-RELATED"/>
    <property type="match status" value="1"/>
</dbReference>